<feature type="compositionally biased region" description="Gly residues" evidence="2">
    <location>
        <begin position="1257"/>
        <end position="1270"/>
    </location>
</feature>
<feature type="compositionally biased region" description="Polar residues" evidence="2">
    <location>
        <begin position="62"/>
        <end position="73"/>
    </location>
</feature>
<feature type="compositionally biased region" description="Gly residues" evidence="2">
    <location>
        <begin position="999"/>
        <end position="1016"/>
    </location>
</feature>
<feature type="coiled-coil region" evidence="1">
    <location>
        <begin position="444"/>
        <end position="471"/>
    </location>
</feature>
<keyword evidence="5" id="KW-1185">Reference proteome</keyword>
<dbReference type="Proteomes" id="UP000030763">
    <property type="component" value="Unassembled WGS sequence"/>
</dbReference>
<dbReference type="AlphaFoldDB" id="U6M7Q3"/>
<feature type="non-terminal residue" evidence="4">
    <location>
        <position position="1270"/>
    </location>
</feature>
<feature type="compositionally biased region" description="Gly residues" evidence="2">
    <location>
        <begin position="1144"/>
        <end position="1159"/>
    </location>
</feature>
<dbReference type="GeneID" id="25339539"/>
<feature type="chain" id="PRO_5004673421" evidence="3">
    <location>
        <begin position="32"/>
        <end position="1270"/>
    </location>
</feature>
<dbReference type="OMA" id="AANEELW"/>
<evidence type="ECO:0000313" key="4">
    <source>
        <dbReference type="EMBL" id="CDJ59083.1"/>
    </source>
</evidence>
<feature type="region of interest" description="Disordered" evidence="2">
    <location>
        <begin position="36"/>
        <end position="117"/>
    </location>
</feature>
<feature type="compositionally biased region" description="Basic and acidic residues" evidence="2">
    <location>
        <begin position="1103"/>
        <end position="1115"/>
    </location>
</feature>
<keyword evidence="3" id="KW-0732">Signal</keyword>
<feature type="compositionally biased region" description="Basic and acidic residues" evidence="2">
    <location>
        <begin position="1044"/>
        <end position="1053"/>
    </location>
</feature>
<evidence type="ECO:0000256" key="2">
    <source>
        <dbReference type="SAM" id="MobiDB-lite"/>
    </source>
</evidence>
<dbReference type="OrthoDB" id="346541at2759"/>
<protein>
    <submittedName>
        <fullName evidence="4">Uncharacterized protein</fullName>
    </submittedName>
</protein>
<feature type="signal peptide" evidence="3">
    <location>
        <begin position="1"/>
        <end position="31"/>
    </location>
</feature>
<dbReference type="EMBL" id="HG720088">
    <property type="protein sequence ID" value="CDJ59083.1"/>
    <property type="molecule type" value="Genomic_DNA"/>
</dbReference>
<feature type="compositionally biased region" description="Low complexity" evidence="2">
    <location>
        <begin position="1219"/>
        <end position="1240"/>
    </location>
</feature>
<name>U6M7Q3_EIMMA</name>
<feature type="compositionally biased region" description="Low complexity" evidence="2">
    <location>
        <begin position="1079"/>
        <end position="1091"/>
    </location>
</feature>
<gene>
    <name evidence="4" type="ORF">EMWEY_00055530</name>
</gene>
<evidence type="ECO:0000256" key="1">
    <source>
        <dbReference type="SAM" id="Coils"/>
    </source>
</evidence>
<sequence>MYSPHRGGWRLPLVLLSVLLLLSQQQQQLQAAASAAAPSEVWDPNNTGSAVTDKVLPGQEGIVSSNGGDTTDPSAGMRGEVNKESAGDEAAGSPSVENAAGAAGGEESPKTVQGDQDLTARMSQRMLTRQRYRELLFNIGDEPSQASSTTTNKQPSRGGLLGSQKNRRLMGMAILGTIALYALLSTPHYLRRRSILRQLTLIEPLEIESINLAKSLGTDESYIAADAIRNSLKEARECREEVLKLQKSRSFPSWASSRERELLNKIGKSVLEATRSLRAMDSESRAAMKKQCEHMPTISADWVKEASPHFAGLVGSEYADALQVLTKSLHNESLEMHKLASHIMAQSKEVHPFNTPNDASSFIQNSLQLQYTMALTQGILSNNRTVDKLKNDSLPSLKRMLAMNIELYVESVYMQREKIKAFTTHVEESMRAQQSRSMDAWRTVLEIQKILKAVQNRYHQLQDAVGDLAKAGTVDEIVTVGAWAANTYKRLNTSLELCEKKLKALPIPPVLAVLQEQLTSLAHTCVDSAKYPVLGVQEAVSRAKSLVKRGVESDIGLRTSGSRPFLCKTTVNGLLSTLAATEELATKSLSEGAMAARAIKQEQNVQGVVDAATRAINEVTKVMDARCTVQQVIMKVELLNEMEKNMAESANSIPLFSIQTGRDSLESKAANEELWQEANRLRNLLDMESAFAEEAASVLDVATAAGRMRQLNRQVISAAYAAAGGIVTQAAAAPIPEPPRKEALSPRRLRRAKTKEESLPEALAPGEEPPTLLPLTGGSPTPPYAETSGDVGADPASADSPAAGEQETSPVPVPLAEPQGTEHGDGATGSVDEGREPRVDEDSSDKVKPPSVAAAPKSLVQETEPAATAASGVEAERLLGQPVVGDAESVAEGGADADGANSGALAGDSTDADTEPAESDAHVTAPRAGAAEYSSEATDSGSTGADSSAEGAQQGEGGADSDAVTEESGEGEDGSDGEGVGSGHEGPEAEAAGKASGDGEAGSGVGGEGSGAGAVGSDGEATKSDDETGGSGEEEAESAEEESVVSKEGRGSDDGSGDPGAGAGASPAGAGGSGGEGTDSGSTGADSSAEGVQQGEGGADSDAVTKESGDGRDGSDGEGVGSGHEGPEAEAAGKATGDGEPGSDVGGEGSGAGATGSDGGAAESDDETDGSGDEDAEPAAEEGVGSNGERGPDDGSQDPGAGAGASPGGAGGSGGEGTDTGSTGADSGAEGEQQDAGGADSDAVTEASGEGKDGSDGKGAGSVDGGEGEA</sequence>
<feature type="compositionally biased region" description="Gly residues" evidence="2">
    <location>
        <begin position="1057"/>
        <end position="1078"/>
    </location>
</feature>
<keyword evidence="1" id="KW-0175">Coiled coil</keyword>
<feature type="region of interest" description="Disordered" evidence="2">
    <location>
        <begin position="733"/>
        <end position="1270"/>
    </location>
</feature>
<feature type="compositionally biased region" description="Low complexity" evidence="2">
    <location>
        <begin position="788"/>
        <end position="804"/>
    </location>
</feature>
<evidence type="ECO:0000313" key="5">
    <source>
        <dbReference type="Proteomes" id="UP000030763"/>
    </source>
</evidence>
<feature type="compositionally biased region" description="Acidic residues" evidence="2">
    <location>
        <begin position="1032"/>
        <end position="1043"/>
    </location>
</feature>
<evidence type="ECO:0000256" key="3">
    <source>
        <dbReference type="SAM" id="SignalP"/>
    </source>
</evidence>
<feature type="compositionally biased region" description="Acidic residues" evidence="2">
    <location>
        <begin position="1163"/>
        <end position="1180"/>
    </location>
</feature>
<accession>U6M7Q3</accession>
<reference evidence="4" key="2">
    <citation type="submission" date="2013-10" db="EMBL/GenBank/DDBJ databases">
        <authorList>
            <person name="Aslett M."/>
        </authorList>
    </citation>
    <scope>NUCLEOTIDE SEQUENCE [LARGE SCALE GENOMIC DNA]</scope>
    <source>
        <strain evidence="4">Weybridge</strain>
    </source>
</reference>
<feature type="region of interest" description="Disordered" evidence="2">
    <location>
        <begin position="140"/>
        <end position="163"/>
    </location>
</feature>
<reference evidence="4" key="1">
    <citation type="submission" date="2013-10" db="EMBL/GenBank/DDBJ databases">
        <title>Genomic analysis of the causative agents of coccidiosis in chickens.</title>
        <authorList>
            <person name="Reid A.J."/>
            <person name="Blake D."/>
            <person name="Billington K."/>
            <person name="Browne H."/>
            <person name="Dunn M."/>
            <person name="Hung S."/>
            <person name="Kawahara F."/>
            <person name="Miranda-Saavedra D."/>
            <person name="Mourier T."/>
            <person name="Nagra H."/>
            <person name="Otto T.D."/>
            <person name="Rawlings N."/>
            <person name="Sanchez A."/>
            <person name="Sanders M."/>
            <person name="Subramaniam C."/>
            <person name="Tay Y."/>
            <person name="Dear P."/>
            <person name="Doerig C."/>
            <person name="Gruber A."/>
            <person name="Parkinson J."/>
            <person name="Shirley M."/>
            <person name="Wan K.L."/>
            <person name="Berriman M."/>
            <person name="Tomley F."/>
            <person name="Pain A."/>
        </authorList>
    </citation>
    <scope>NUCLEOTIDE SEQUENCE [LARGE SCALE GENOMIC DNA]</scope>
    <source>
        <strain evidence="4">Weybridge</strain>
    </source>
</reference>
<feature type="compositionally biased region" description="Polar residues" evidence="2">
    <location>
        <begin position="935"/>
        <end position="946"/>
    </location>
</feature>
<organism evidence="4 5">
    <name type="scientific">Eimeria maxima</name>
    <name type="common">Coccidian parasite</name>
    <dbReference type="NCBI Taxonomy" id="5804"/>
    <lineage>
        <taxon>Eukaryota</taxon>
        <taxon>Sar</taxon>
        <taxon>Alveolata</taxon>
        <taxon>Apicomplexa</taxon>
        <taxon>Conoidasida</taxon>
        <taxon>Coccidia</taxon>
        <taxon>Eucoccidiorida</taxon>
        <taxon>Eimeriorina</taxon>
        <taxon>Eimeriidae</taxon>
        <taxon>Eimeria</taxon>
    </lineage>
</organism>
<dbReference type="RefSeq" id="XP_013335731.1">
    <property type="nucleotide sequence ID" value="XM_013480277.1"/>
</dbReference>
<dbReference type="VEuPathDB" id="ToxoDB:EMWEY_00055530"/>
<feature type="compositionally biased region" description="Polar residues" evidence="2">
    <location>
        <begin position="144"/>
        <end position="155"/>
    </location>
</feature>
<feature type="compositionally biased region" description="Gly residues" evidence="2">
    <location>
        <begin position="1201"/>
        <end position="1218"/>
    </location>
</feature>
<proteinExistence type="predicted"/>
<feature type="compositionally biased region" description="Low complexity" evidence="2">
    <location>
        <begin position="883"/>
        <end position="909"/>
    </location>
</feature>
<feature type="compositionally biased region" description="Basic and acidic residues" evidence="2">
    <location>
        <begin position="832"/>
        <end position="848"/>
    </location>
</feature>
<feature type="compositionally biased region" description="Acidic residues" evidence="2">
    <location>
        <begin position="963"/>
        <end position="976"/>
    </location>
</feature>